<comment type="subcellular location">
    <subcellularLocation>
        <location evidence="1">Secreted</location>
        <location evidence="1">Cell wall</location>
    </subcellularLocation>
</comment>
<comment type="similarity">
    <text evidence="2 13">Belongs to the glycosyl hydrolase 28 family.</text>
</comment>
<keyword evidence="8 13" id="KW-0378">Hydrolase</keyword>
<dbReference type="SUPFAM" id="SSF51126">
    <property type="entry name" value="Pectin lyase-like"/>
    <property type="match status" value="1"/>
</dbReference>
<evidence type="ECO:0000313" key="17">
    <source>
        <dbReference type="Proteomes" id="UP000215914"/>
    </source>
</evidence>
<protein>
    <recommendedName>
        <fullName evidence="3">endo-polygalacturonase</fullName>
        <ecNumber evidence="3">3.2.1.15</ecNumber>
    </recommendedName>
</protein>
<dbReference type="EMBL" id="CM007900">
    <property type="protein sequence ID" value="OTG09503.1"/>
    <property type="molecule type" value="Genomic_DNA"/>
</dbReference>
<evidence type="ECO:0000256" key="9">
    <source>
        <dbReference type="ARBA" id="ARBA00023295"/>
    </source>
</evidence>
<evidence type="ECO:0000256" key="8">
    <source>
        <dbReference type="ARBA" id="ARBA00022801"/>
    </source>
</evidence>
<comment type="catalytic activity">
    <reaction evidence="11">
        <text>(1,4-alpha-D-galacturonosyl)n+m + H2O = (1,4-alpha-D-galacturonosyl)n + (1,4-alpha-D-galacturonosyl)m.</text>
        <dbReference type="EC" id="3.2.1.15"/>
    </reaction>
</comment>
<dbReference type="GO" id="GO:0004650">
    <property type="term" value="F:polygalacturonase activity"/>
    <property type="evidence" value="ECO:0007669"/>
    <property type="project" value="UniProtKB-EC"/>
</dbReference>
<dbReference type="EC" id="3.2.1.15" evidence="3"/>
<dbReference type="GO" id="GO:0005975">
    <property type="term" value="P:carbohydrate metabolic process"/>
    <property type="evidence" value="ECO:0007669"/>
    <property type="project" value="InterPro"/>
</dbReference>
<name>A0A251TFI8_HELAN</name>
<organism evidence="16 17">
    <name type="scientific">Helianthus annuus</name>
    <name type="common">Common sunflower</name>
    <dbReference type="NCBI Taxonomy" id="4232"/>
    <lineage>
        <taxon>Eukaryota</taxon>
        <taxon>Viridiplantae</taxon>
        <taxon>Streptophyta</taxon>
        <taxon>Embryophyta</taxon>
        <taxon>Tracheophyta</taxon>
        <taxon>Spermatophyta</taxon>
        <taxon>Magnoliopsida</taxon>
        <taxon>eudicotyledons</taxon>
        <taxon>Gunneridae</taxon>
        <taxon>Pentapetalae</taxon>
        <taxon>asterids</taxon>
        <taxon>campanulids</taxon>
        <taxon>Asterales</taxon>
        <taxon>Asteraceae</taxon>
        <taxon>Asteroideae</taxon>
        <taxon>Heliantheae alliance</taxon>
        <taxon>Heliantheae</taxon>
        <taxon>Helianthus</taxon>
    </lineage>
</organism>
<feature type="signal peptide" evidence="14">
    <location>
        <begin position="1"/>
        <end position="22"/>
    </location>
</feature>
<evidence type="ECO:0000256" key="14">
    <source>
        <dbReference type="SAM" id="SignalP"/>
    </source>
</evidence>
<feature type="active site" evidence="12">
    <location>
        <position position="247"/>
    </location>
</feature>
<dbReference type="FunCoup" id="A0A251TFI8">
    <property type="interactions" value="103"/>
</dbReference>
<evidence type="ECO:0000256" key="2">
    <source>
        <dbReference type="ARBA" id="ARBA00008834"/>
    </source>
</evidence>
<dbReference type="EMBL" id="MNCJ02000326">
    <property type="protein sequence ID" value="KAF5784525.1"/>
    <property type="molecule type" value="Genomic_DNA"/>
</dbReference>
<keyword evidence="5" id="KW-0964">Secreted</keyword>
<dbReference type="GO" id="GO:0016829">
    <property type="term" value="F:lyase activity"/>
    <property type="evidence" value="ECO:0007669"/>
    <property type="project" value="UniProtKB-KW"/>
</dbReference>
<keyword evidence="9 13" id="KW-0326">Glycosidase</keyword>
<keyword evidence="7" id="KW-0677">Repeat</keyword>
<dbReference type="InterPro" id="IPR000743">
    <property type="entry name" value="Glyco_hydro_28"/>
</dbReference>
<evidence type="ECO:0000256" key="1">
    <source>
        <dbReference type="ARBA" id="ARBA00004191"/>
    </source>
</evidence>
<evidence type="ECO:0000256" key="5">
    <source>
        <dbReference type="ARBA" id="ARBA00022525"/>
    </source>
</evidence>
<evidence type="ECO:0000256" key="4">
    <source>
        <dbReference type="ARBA" id="ARBA00022512"/>
    </source>
</evidence>
<sequence length="401" mass="43532">MDQEKVLLIVSLMLCFLRLSSAANYNVMQFGAKGDGVTDDTMAFERAWQEVCNDVGPSSRLTIPMPNTFLVGPITFQGPCKSPLIHIQILGTIIAPQNPSSWNGCETGAWLLFYKVNGLFIDGGGTINGRGDAWWTKSSTYITEESKCTIPPTALHFESCNGLRLTKLKHRNSPRNHIGLNRCSYSTLSYLDIAAPADSPNTDGIDISLSTQVRVHHSIIRTGDDCIALSNGSSQINITGIYCGPGHGISIGSLGMNGQYNTVEGVKVRKCQFSGTTNGARIKTWQGGSGYARDITFEKIFLHNVNNPIIIDQHYCPHNYNCPKESSAVKVNDISYKRFVGTSSSRTAINFDCSNNVACSGILLDHINITSSVKGEDPTVYCNNAYGTTSFSSPTASCLLN</sequence>
<dbReference type="STRING" id="4232.A0A251TFI8"/>
<dbReference type="Pfam" id="PF00295">
    <property type="entry name" value="Glyco_hydro_28"/>
    <property type="match status" value="1"/>
</dbReference>
<keyword evidence="6 14" id="KW-0732">Signal</keyword>
<dbReference type="InParanoid" id="A0A251TFI8"/>
<evidence type="ECO:0000256" key="6">
    <source>
        <dbReference type="ARBA" id="ARBA00022729"/>
    </source>
</evidence>
<dbReference type="Gene3D" id="2.160.20.10">
    <property type="entry name" value="Single-stranded right-handed beta-helix, Pectin lyase-like"/>
    <property type="match status" value="1"/>
</dbReference>
<keyword evidence="17" id="KW-1185">Reference proteome</keyword>
<dbReference type="FunFam" id="2.160.20.10:FF:000032">
    <property type="entry name" value="Pectin lyase-like superfamily protein"/>
    <property type="match status" value="1"/>
</dbReference>
<evidence type="ECO:0000256" key="10">
    <source>
        <dbReference type="ARBA" id="ARBA00023316"/>
    </source>
</evidence>
<feature type="chain" id="PRO_5012535599" description="endo-polygalacturonase" evidence="14">
    <location>
        <begin position="23"/>
        <end position="401"/>
    </location>
</feature>
<evidence type="ECO:0000256" key="3">
    <source>
        <dbReference type="ARBA" id="ARBA00012736"/>
    </source>
</evidence>
<reference evidence="15 17" key="1">
    <citation type="journal article" date="2017" name="Nature">
        <title>The sunflower genome provides insights into oil metabolism, flowering and Asterid evolution.</title>
        <authorList>
            <person name="Badouin H."/>
            <person name="Gouzy J."/>
            <person name="Grassa C.J."/>
            <person name="Murat F."/>
            <person name="Staton S.E."/>
            <person name="Cottret L."/>
            <person name="Lelandais-Briere C."/>
            <person name="Owens G.L."/>
            <person name="Carrere S."/>
            <person name="Mayjonade B."/>
            <person name="Legrand L."/>
            <person name="Gill N."/>
            <person name="Kane N.C."/>
            <person name="Bowers J.E."/>
            <person name="Hubner S."/>
            <person name="Bellec A."/>
            <person name="Berard A."/>
            <person name="Berges H."/>
            <person name="Blanchet N."/>
            <person name="Boniface M.C."/>
            <person name="Brunel D."/>
            <person name="Catrice O."/>
            <person name="Chaidir N."/>
            <person name="Claudel C."/>
            <person name="Donnadieu C."/>
            <person name="Faraut T."/>
            <person name="Fievet G."/>
            <person name="Helmstetter N."/>
            <person name="King M."/>
            <person name="Knapp S.J."/>
            <person name="Lai Z."/>
            <person name="Le Paslier M.C."/>
            <person name="Lippi Y."/>
            <person name="Lorenzon L."/>
            <person name="Mandel J.R."/>
            <person name="Marage G."/>
            <person name="Marchand G."/>
            <person name="Marquand E."/>
            <person name="Bret-Mestries E."/>
            <person name="Morien E."/>
            <person name="Nambeesan S."/>
            <person name="Nguyen T."/>
            <person name="Pegot-Espagnet P."/>
            <person name="Pouilly N."/>
            <person name="Raftis F."/>
            <person name="Sallet E."/>
            <person name="Schiex T."/>
            <person name="Thomas J."/>
            <person name="Vandecasteele C."/>
            <person name="Vares D."/>
            <person name="Vear F."/>
            <person name="Vautrin S."/>
            <person name="Crespi M."/>
            <person name="Mangin B."/>
            <person name="Burke J.M."/>
            <person name="Salse J."/>
            <person name="Munos S."/>
            <person name="Vincourt P."/>
            <person name="Rieseberg L.H."/>
            <person name="Langlade N.B."/>
        </authorList>
    </citation>
    <scope>NUCLEOTIDE SEQUENCE [LARGE SCALE GENOMIC DNA]</scope>
    <source>
        <strain evidence="17">cv. SF193</strain>
        <tissue evidence="15">Leaves</tissue>
    </source>
</reference>
<dbReference type="AlphaFoldDB" id="A0A251TFI8"/>
<evidence type="ECO:0000256" key="11">
    <source>
        <dbReference type="ARBA" id="ARBA00034074"/>
    </source>
</evidence>
<dbReference type="Gramene" id="mRNA:HanXRQr2_Chr11g0520471">
    <property type="protein sequence ID" value="mRNA:HanXRQr2_Chr11g0520471"/>
    <property type="gene ID" value="HanXRQr2_Chr11g0520471"/>
</dbReference>
<reference evidence="15" key="3">
    <citation type="submission" date="2020-06" db="EMBL/GenBank/DDBJ databases">
        <title>Helianthus annuus Genome sequencing and assembly Release 2.</title>
        <authorList>
            <person name="Gouzy J."/>
            <person name="Langlade N."/>
            <person name="Munos S."/>
        </authorList>
    </citation>
    <scope>NUCLEOTIDE SEQUENCE</scope>
    <source>
        <tissue evidence="15">Leaves</tissue>
    </source>
</reference>
<dbReference type="InterPro" id="IPR011050">
    <property type="entry name" value="Pectin_lyase_fold/virulence"/>
</dbReference>
<keyword evidence="16" id="KW-0456">Lyase</keyword>
<dbReference type="OMA" id="DHINIRS"/>
<evidence type="ECO:0000256" key="7">
    <source>
        <dbReference type="ARBA" id="ARBA00022737"/>
    </source>
</evidence>
<dbReference type="PROSITE" id="PS00502">
    <property type="entry name" value="POLYGALACTURONASE"/>
    <property type="match status" value="1"/>
</dbReference>
<proteinExistence type="inferred from homology"/>
<evidence type="ECO:0000313" key="15">
    <source>
        <dbReference type="EMBL" id="KAF5784525.1"/>
    </source>
</evidence>
<keyword evidence="10" id="KW-0961">Cell wall biogenesis/degradation</keyword>
<reference evidence="16" key="2">
    <citation type="submission" date="2017-02" db="EMBL/GenBank/DDBJ databases">
        <title>Sunflower complete genome.</title>
        <authorList>
            <person name="Langlade N."/>
            <person name="Munos S."/>
        </authorList>
    </citation>
    <scope>NUCLEOTIDE SEQUENCE [LARGE SCALE GENOMIC DNA]</scope>
    <source>
        <tissue evidence="16">Leaves</tissue>
    </source>
</reference>
<evidence type="ECO:0000256" key="13">
    <source>
        <dbReference type="RuleBase" id="RU361169"/>
    </source>
</evidence>
<dbReference type="Proteomes" id="UP000215914">
    <property type="component" value="Chromosome 11"/>
</dbReference>
<evidence type="ECO:0000256" key="12">
    <source>
        <dbReference type="PROSITE-ProRule" id="PRU10052"/>
    </source>
</evidence>
<dbReference type="InterPro" id="IPR012334">
    <property type="entry name" value="Pectin_lyas_fold"/>
</dbReference>
<gene>
    <name evidence="16" type="ORF">HannXRQ_Chr11g0353641</name>
    <name evidence="15" type="ORF">HanXRQr2_Chr11g0520471</name>
</gene>
<evidence type="ECO:0000313" key="16">
    <source>
        <dbReference type="EMBL" id="OTG09503.1"/>
    </source>
</evidence>
<accession>A0A251TFI8</accession>
<dbReference type="PANTHER" id="PTHR31375">
    <property type="match status" value="1"/>
</dbReference>
<keyword evidence="4" id="KW-0134">Cell wall</keyword>
<dbReference type="GO" id="GO:0071555">
    <property type="term" value="P:cell wall organization"/>
    <property type="evidence" value="ECO:0007669"/>
    <property type="project" value="UniProtKB-KW"/>
</dbReference>